<dbReference type="eggNOG" id="KOG1515">
    <property type="taxonomic scope" value="Eukaryota"/>
</dbReference>
<proteinExistence type="predicted"/>
<name>D8RAV6_SELML</name>
<dbReference type="SUPFAM" id="SSF53474">
    <property type="entry name" value="alpha/beta-Hydrolases"/>
    <property type="match status" value="1"/>
</dbReference>
<evidence type="ECO:0000313" key="2">
    <source>
        <dbReference type="EMBL" id="EFJ30695.1"/>
    </source>
</evidence>
<dbReference type="KEGG" id="smo:SELMODRAFT_89683"/>
<dbReference type="PANTHER" id="PTHR23024">
    <property type="entry name" value="ARYLACETAMIDE DEACETYLASE"/>
    <property type="match status" value="1"/>
</dbReference>
<dbReference type="InParanoid" id="D8RAV6"/>
<evidence type="ECO:0000259" key="1">
    <source>
        <dbReference type="Pfam" id="PF07859"/>
    </source>
</evidence>
<keyword evidence="3" id="KW-1185">Reference proteome</keyword>
<dbReference type="Gramene" id="EFJ30695">
    <property type="protein sequence ID" value="EFJ30695"/>
    <property type="gene ID" value="SELMODRAFT_89683"/>
</dbReference>
<dbReference type="InterPro" id="IPR029058">
    <property type="entry name" value="AB_hydrolase_fold"/>
</dbReference>
<dbReference type="InterPro" id="IPR050466">
    <property type="entry name" value="Carboxylest/Gibb_receptor"/>
</dbReference>
<dbReference type="EMBL" id="GL377575">
    <property type="protein sequence ID" value="EFJ30695.1"/>
    <property type="molecule type" value="Genomic_DNA"/>
</dbReference>
<accession>D8RAV6</accession>
<organism evidence="3">
    <name type="scientific">Selaginella moellendorffii</name>
    <name type="common">Spikemoss</name>
    <dbReference type="NCBI Taxonomy" id="88036"/>
    <lineage>
        <taxon>Eukaryota</taxon>
        <taxon>Viridiplantae</taxon>
        <taxon>Streptophyta</taxon>
        <taxon>Embryophyta</taxon>
        <taxon>Tracheophyta</taxon>
        <taxon>Lycopodiopsida</taxon>
        <taxon>Selaginellales</taxon>
        <taxon>Selaginellaceae</taxon>
        <taxon>Selaginella</taxon>
    </lineage>
</organism>
<dbReference type="InterPro" id="IPR013094">
    <property type="entry name" value="AB_hydrolase_3"/>
</dbReference>
<dbReference type="AlphaFoldDB" id="D8RAV6"/>
<dbReference type="Pfam" id="PF07859">
    <property type="entry name" value="Abhydrolase_3"/>
    <property type="match status" value="1"/>
</dbReference>
<gene>
    <name evidence="2" type="ORF">SELMODRAFT_89683</name>
</gene>
<sequence length="295" mass="32316">MPKSLCVEADPSGNPIASRDVTIDEKLRIWARVFLPKGKNEKLPVVLYFHGGGFVSFTANTLEFHVLCESISKKLGALVISVNYRLAPENRLPAAYDDGFAALKWLAQEQGGRKDPWIAAHADLSKILVMGDSAGGNLAHHVAMRAAAEDLGELQIKGRVLIQPFFGGIVRLPSETNLQSPTSLLSTDMCDRFWELALPVGASRNHPYCRVFAPDLKAQLRELDLPSTLVVAGGLDVLRDRALEFVEVMRECGMDPELLLLEAADHAFYVAPGSREVAQFLDKLCSFARGIFVSS</sequence>
<dbReference type="OrthoDB" id="408631at2759"/>
<dbReference type="HOGENOM" id="CLU_012494_22_1_1"/>
<evidence type="ECO:0000313" key="3">
    <source>
        <dbReference type="Proteomes" id="UP000001514"/>
    </source>
</evidence>
<feature type="domain" description="Alpha/beta hydrolase fold-3" evidence="1">
    <location>
        <begin position="46"/>
        <end position="269"/>
    </location>
</feature>
<dbReference type="PANTHER" id="PTHR23024:SF113">
    <property type="entry name" value="CARBOXYLESTERASE 8-RELATED"/>
    <property type="match status" value="1"/>
</dbReference>
<dbReference type="STRING" id="88036.D8RAV6"/>
<dbReference type="GO" id="GO:0016787">
    <property type="term" value="F:hydrolase activity"/>
    <property type="evidence" value="ECO:0007669"/>
    <property type="project" value="InterPro"/>
</dbReference>
<dbReference type="FunCoup" id="D8RAV6">
    <property type="interactions" value="535"/>
</dbReference>
<dbReference type="Proteomes" id="UP000001514">
    <property type="component" value="Unassembled WGS sequence"/>
</dbReference>
<protein>
    <recommendedName>
        <fullName evidence="1">Alpha/beta hydrolase fold-3 domain-containing protein</fullName>
    </recommendedName>
</protein>
<reference evidence="2 3" key="1">
    <citation type="journal article" date="2011" name="Science">
        <title>The Selaginella genome identifies genetic changes associated with the evolution of vascular plants.</title>
        <authorList>
            <person name="Banks J.A."/>
            <person name="Nishiyama T."/>
            <person name="Hasebe M."/>
            <person name="Bowman J.L."/>
            <person name="Gribskov M."/>
            <person name="dePamphilis C."/>
            <person name="Albert V.A."/>
            <person name="Aono N."/>
            <person name="Aoyama T."/>
            <person name="Ambrose B.A."/>
            <person name="Ashton N.W."/>
            <person name="Axtell M.J."/>
            <person name="Barker E."/>
            <person name="Barker M.S."/>
            <person name="Bennetzen J.L."/>
            <person name="Bonawitz N.D."/>
            <person name="Chapple C."/>
            <person name="Cheng C."/>
            <person name="Correa L.G."/>
            <person name="Dacre M."/>
            <person name="DeBarry J."/>
            <person name="Dreyer I."/>
            <person name="Elias M."/>
            <person name="Engstrom E.M."/>
            <person name="Estelle M."/>
            <person name="Feng L."/>
            <person name="Finet C."/>
            <person name="Floyd S.K."/>
            <person name="Frommer W.B."/>
            <person name="Fujita T."/>
            <person name="Gramzow L."/>
            <person name="Gutensohn M."/>
            <person name="Harholt J."/>
            <person name="Hattori M."/>
            <person name="Heyl A."/>
            <person name="Hirai T."/>
            <person name="Hiwatashi Y."/>
            <person name="Ishikawa M."/>
            <person name="Iwata M."/>
            <person name="Karol K.G."/>
            <person name="Koehler B."/>
            <person name="Kolukisaoglu U."/>
            <person name="Kubo M."/>
            <person name="Kurata T."/>
            <person name="Lalonde S."/>
            <person name="Li K."/>
            <person name="Li Y."/>
            <person name="Litt A."/>
            <person name="Lyons E."/>
            <person name="Manning G."/>
            <person name="Maruyama T."/>
            <person name="Michael T.P."/>
            <person name="Mikami K."/>
            <person name="Miyazaki S."/>
            <person name="Morinaga S."/>
            <person name="Murata T."/>
            <person name="Mueller-Roeber B."/>
            <person name="Nelson D.R."/>
            <person name="Obara M."/>
            <person name="Oguri Y."/>
            <person name="Olmstead R.G."/>
            <person name="Onodera N."/>
            <person name="Petersen B.L."/>
            <person name="Pils B."/>
            <person name="Prigge M."/>
            <person name="Rensing S.A."/>
            <person name="Riano-Pachon D.M."/>
            <person name="Roberts A.W."/>
            <person name="Sato Y."/>
            <person name="Scheller H.V."/>
            <person name="Schulz B."/>
            <person name="Schulz C."/>
            <person name="Shakirov E.V."/>
            <person name="Shibagaki N."/>
            <person name="Shinohara N."/>
            <person name="Shippen D.E."/>
            <person name="Soerensen I."/>
            <person name="Sotooka R."/>
            <person name="Sugimoto N."/>
            <person name="Sugita M."/>
            <person name="Sumikawa N."/>
            <person name="Tanurdzic M."/>
            <person name="Theissen G."/>
            <person name="Ulvskov P."/>
            <person name="Wakazuki S."/>
            <person name="Weng J.K."/>
            <person name="Willats W.W."/>
            <person name="Wipf D."/>
            <person name="Wolf P.G."/>
            <person name="Yang L."/>
            <person name="Zimmer A.D."/>
            <person name="Zhu Q."/>
            <person name="Mitros T."/>
            <person name="Hellsten U."/>
            <person name="Loque D."/>
            <person name="Otillar R."/>
            <person name="Salamov A."/>
            <person name="Schmutz J."/>
            <person name="Shapiro H."/>
            <person name="Lindquist E."/>
            <person name="Lucas S."/>
            <person name="Rokhsar D."/>
            <person name="Grigoriev I.V."/>
        </authorList>
    </citation>
    <scope>NUCLEOTIDE SEQUENCE [LARGE SCALE GENOMIC DNA]</scope>
</reference>
<dbReference type="Gene3D" id="3.40.50.1820">
    <property type="entry name" value="alpha/beta hydrolase"/>
    <property type="match status" value="1"/>
</dbReference>
<dbReference type="OMA" id="HGFHTQF"/>